<accession>A0A1G7QPB4</accession>
<name>A0A1G7QPB4_9LACT</name>
<dbReference type="InterPro" id="IPR003783">
    <property type="entry name" value="Regulatory_RecX"/>
</dbReference>
<dbReference type="Proteomes" id="UP000199708">
    <property type="component" value="Unassembled WGS sequence"/>
</dbReference>
<evidence type="ECO:0000256" key="5">
    <source>
        <dbReference type="ARBA" id="ARBA00022490"/>
    </source>
</evidence>
<dbReference type="HAMAP" id="MF_01114">
    <property type="entry name" value="RecX"/>
    <property type="match status" value="1"/>
</dbReference>
<dbReference type="PANTHER" id="PTHR33602">
    <property type="entry name" value="REGULATORY PROTEIN RECX FAMILY PROTEIN"/>
    <property type="match status" value="1"/>
</dbReference>
<evidence type="ECO:0000256" key="1">
    <source>
        <dbReference type="ARBA" id="ARBA00003529"/>
    </source>
</evidence>
<keyword evidence="9" id="KW-1185">Reference proteome</keyword>
<dbReference type="RefSeq" id="WP_168427144.1">
    <property type="nucleotide sequence ID" value="NZ_FNCK01000002.1"/>
</dbReference>
<evidence type="ECO:0000313" key="8">
    <source>
        <dbReference type="EMBL" id="SDF99480.1"/>
    </source>
</evidence>
<dbReference type="EMBL" id="FNCK01000002">
    <property type="protein sequence ID" value="SDF99480.1"/>
    <property type="molecule type" value="Genomic_DNA"/>
</dbReference>
<comment type="function">
    <text evidence="1 6">Modulates RecA activity.</text>
</comment>
<evidence type="ECO:0000256" key="2">
    <source>
        <dbReference type="ARBA" id="ARBA00004496"/>
    </source>
</evidence>
<dbReference type="PANTHER" id="PTHR33602:SF1">
    <property type="entry name" value="REGULATORY PROTEIN RECX FAMILY PROTEIN"/>
    <property type="match status" value="1"/>
</dbReference>
<gene>
    <name evidence="6" type="primary">recX</name>
    <name evidence="8" type="ORF">SAMN05421791_102137</name>
</gene>
<reference evidence="8 9" key="1">
    <citation type="submission" date="2016-10" db="EMBL/GenBank/DDBJ databases">
        <authorList>
            <person name="de Groot N.N."/>
        </authorList>
    </citation>
    <scope>NUCLEOTIDE SEQUENCE [LARGE SCALE GENOMIC DNA]</scope>
    <source>
        <strain evidence="8 9">ATCC BAA-466</strain>
    </source>
</reference>
<organism evidence="8 9">
    <name type="scientific">Facklamia miroungae</name>
    <dbReference type="NCBI Taxonomy" id="120956"/>
    <lineage>
        <taxon>Bacteria</taxon>
        <taxon>Bacillati</taxon>
        <taxon>Bacillota</taxon>
        <taxon>Bacilli</taxon>
        <taxon>Lactobacillales</taxon>
        <taxon>Aerococcaceae</taxon>
        <taxon>Facklamia</taxon>
    </lineage>
</organism>
<dbReference type="GO" id="GO:0006282">
    <property type="term" value="P:regulation of DNA repair"/>
    <property type="evidence" value="ECO:0007669"/>
    <property type="project" value="UniProtKB-UniRule"/>
</dbReference>
<proteinExistence type="inferred from homology"/>
<evidence type="ECO:0000313" key="9">
    <source>
        <dbReference type="Proteomes" id="UP000199708"/>
    </source>
</evidence>
<feature type="domain" description="RecX second three-helical" evidence="7">
    <location>
        <begin position="150"/>
        <end position="191"/>
    </location>
</feature>
<dbReference type="InterPro" id="IPR053924">
    <property type="entry name" value="RecX_HTH_2nd"/>
</dbReference>
<dbReference type="GO" id="GO:0005737">
    <property type="term" value="C:cytoplasm"/>
    <property type="evidence" value="ECO:0007669"/>
    <property type="project" value="UniProtKB-SubCell"/>
</dbReference>
<dbReference type="InterPro" id="IPR036388">
    <property type="entry name" value="WH-like_DNA-bd_sf"/>
</dbReference>
<evidence type="ECO:0000259" key="7">
    <source>
        <dbReference type="Pfam" id="PF02631"/>
    </source>
</evidence>
<dbReference type="Gene3D" id="1.10.10.10">
    <property type="entry name" value="Winged helix-like DNA-binding domain superfamily/Winged helix DNA-binding domain"/>
    <property type="match status" value="4"/>
</dbReference>
<keyword evidence="5 6" id="KW-0963">Cytoplasm</keyword>
<protein>
    <recommendedName>
        <fullName evidence="4 6">Regulatory protein RecX</fullName>
    </recommendedName>
</protein>
<comment type="subcellular location">
    <subcellularLocation>
        <location evidence="2 6">Cytoplasm</location>
    </subcellularLocation>
</comment>
<comment type="similarity">
    <text evidence="3 6">Belongs to the RecX family.</text>
</comment>
<evidence type="ECO:0000256" key="3">
    <source>
        <dbReference type="ARBA" id="ARBA00009695"/>
    </source>
</evidence>
<dbReference type="Pfam" id="PF02631">
    <property type="entry name" value="RecX_HTH2"/>
    <property type="match status" value="1"/>
</dbReference>
<evidence type="ECO:0000256" key="6">
    <source>
        <dbReference type="HAMAP-Rule" id="MF_01114"/>
    </source>
</evidence>
<sequence length="311" mass="36818">MKISKIQVQKKNKQRYSIYIDDQFAFGIAEPILIQFAIRKGMDVNEKDIKKFLEAEFHYSFYQKTLNYLSYGLKSEQEIREYLAKLINESQKDKKEEREDLTVESDLRSNQIRTNSTSVQQKPFNYASFEVSEILVEQIIAKLKKQNLINDLTYGQAYVRTQASINRKGPRNIAYELKAKGLNEHLIEDALNEYPESLQRENLQILADKFIKSKKRLALAMQKTKLYQHLNQKGYDRTLIQSFLDDYEIEVDQDLQADLLDLEGQKYFRKRSKKLKGYELRQKLFLDLKQKGFDYDAIQNWLADNESMLEE</sequence>
<evidence type="ECO:0000256" key="4">
    <source>
        <dbReference type="ARBA" id="ARBA00018111"/>
    </source>
</evidence>
<dbReference type="AlphaFoldDB" id="A0A1G7QPB4"/>
<dbReference type="STRING" id="120956.SAMN05421791_102137"/>